<comment type="caution">
    <text evidence="1">The sequence shown here is derived from an EMBL/GenBank/DDBJ whole genome shotgun (WGS) entry which is preliminary data.</text>
</comment>
<evidence type="ECO:0000313" key="2">
    <source>
        <dbReference type="Proteomes" id="UP000789920"/>
    </source>
</evidence>
<proteinExistence type="predicted"/>
<feature type="non-terminal residue" evidence="1">
    <location>
        <position position="132"/>
    </location>
</feature>
<accession>A0ACA9SJE3</accession>
<name>A0ACA9SJE3_9GLOM</name>
<protein>
    <submittedName>
        <fullName evidence="1">16092_t:CDS:1</fullName>
    </submittedName>
</protein>
<dbReference type="EMBL" id="CAJVQC010125687">
    <property type="protein sequence ID" value="CAG8840085.1"/>
    <property type="molecule type" value="Genomic_DNA"/>
</dbReference>
<sequence>PYELVFGGILHGDSAIIDQLFKNNISCEDEISDEFNQENFQELIYDLDDLIYDSLPVVESSVDLIQDSINSNLNDDTDTNLNLNDTNIIPAILIVESSSQNSSLDSNLDNLIDNHNNMPVIKSSLIQDPSLT</sequence>
<evidence type="ECO:0000313" key="1">
    <source>
        <dbReference type="EMBL" id="CAG8840085.1"/>
    </source>
</evidence>
<feature type="non-terminal residue" evidence="1">
    <location>
        <position position="1"/>
    </location>
</feature>
<gene>
    <name evidence="1" type="ORF">RPERSI_LOCUS31295</name>
</gene>
<reference evidence="1" key="1">
    <citation type="submission" date="2021-06" db="EMBL/GenBank/DDBJ databases">
        <authorList>
            <person name="Kallberg Y."/>
            <person name="Tangrot J."/>
            <person name="Rosling A."/>
        </authorList>
    </citation>
    <scope>NUCLEOTIDE SEQUENCE</scope>
    <source>
        <strain evidence="1">MA461A</strain>
    </source>
</reference>
<dbReference type="Proteomes" id="UP000789920">
    <property type="component" value="Unassembled WGS sequence"/>
</dbReference>
<keyword evidence="2" id="KW-1185">Reference proteome</keyword>
<organism evidence="1 2">
    <name type="scientific">Racocetra persica</name>
    <dbReference type="NCBI Taxonomy" id="160502"/>
    <lineage>
        <taxon>Eukaryota</taxon>
        <taxon>Fungi</taxon>
        <taxon>Fungi incertae sedis</taxon>
        <taxon>Mucoromycota</taxon>
        <taxon>Glomeromycotina</taxon>
        <taxon>Glomeromycetes</taxon>
        <taxon>Diversisporales</taxon>
        <taxon>Gigasporaceae</taxon>
        <taxon>Racocetra</taxon>
    </lineage>
</organism>